<evidence type="ECO:0000256" key="7">
    <source>
        <dbReference type="ARBA" id="ARBA00023172"/>
    </source>
</evidence>
<evidence type="ECO:0000256" key="3">
    <source>
        <dbReference type="ARBA" id="ARBA00022763"/>
    </source>
</evidence>
<comment type="catalytic activity">
    <reaction evidence="9">
        <text>ATP + H2O = ADP + phosphate + H(+)</text>
        <dbReference type="Rhea" id="RHEA:13065"/>
        <dbReference type="ChEBI" id="CHEBI:15377"/>
        <dbReference type="ChEBI" id="CHEBI:15378"/>
        <dbReference type="ChEBI" id="CHEBI:30616"/>
        <dbReference type="ChEBI" id="CHEBI:43474"/>
        <dbReference type="ChEBI" id="CHEBI:456216"/>
    </reaction>
</comment>
<feature type="binding site" evidence="9">
    <location>
        <position position="312"/>
    </location>
    <ligand>
        <name>DNA</name>
        <dbReference type="ChEBI" id="CHEBI:16991"/>
    </ligand>
</feature>
<accession>A0A1G2C7U4</accession>
<feature type="region of interest" description="Small ATPAse domain (RuvB-S)" evidence="9">
    <location>
        <begin position="179"/>
        <end position="249"/>
    </location>
</feature>
<feature type="binding site" evidence="9">
    <location>
        <position position="64"/>
    </location>
    <ligand>
        <name>ATP</name>
        <dbReference type="ChEBI" id="CHEBI:30616"/>
    </ligand>
</feature>
<comment type="caution">
    <text evidence="11">The sequence shown here is derived from an EMBL/GenBank/DDBJ whole genome shotgun (WGS) entry which is preliminary data.</text>
</comment>
<dbReference type="GO" id="GO:0005524">
    <property type="term" value="F:ATP binding"/>
    <property type="evidence" value="ECO:0007669"/>
    <property type="project" value="UniProtKB-UniRule"/>
</dbReference>
<dbReference type="Pfam" id="PF05491">
    <property type="entry name" value="WHD_RuvB"/>
    <property type="match status" value="1"/>
</dbReference>
<dbReference type="EC" id="3.6.4.-" evidence="9"/>
<feature type="binding site" evidence="9">
    <location>
        <position position="62"/>
    </location>
    <ligand>
        <name>ATP</name>
        <dbReference type="ChEBI" id="CHEBI:30616"/>
    </ligand>
</feature>
<keyword evidence="8 9" id="KW-0234">DNA repair</keyword>
<evidence type="ECO:0000313" key="12">
    <source>
        <dbReference type="Proteomes" id="UP000176349"/>
    </source>
</evidence>
<keyword evidence="7 9" id="KW-0233">DNA recombination</keyword>
<feature type="binding site" evidence="9">
    <location>
        <position position="168"/>
    </location>
    <ligand>
        <name>ATP</name>
        <dbReference type="ChEBI" id="CHEBI:30616"/>
    </ligand>
</feature>
<dbReference type="GO" id="GO:0005737">
    <property type="term" value="C:cytoplasm"/>
    <property type="evidence" value="ECO:0007669"/>
    <property type="project" value="UniProtKB-SubCell"/>
</dbReference>
<dbReference type="InterPro" id="IPR004605">
    <property type="entry name" value="DNA_helicase_Holl-junc_RuvB"/>
</dbReference>
<organism evidence="11 12">
    <name type="scientific">Candidatus Liptonbacteria bacterium GWC1_60_9</name>
    <dbReference type="NCBI Taxonomy" id="1798645"/>
    <lineage>
        <taxon>Bacteria</taxon>
        <taxon>Candidatus Liptoniibacteriota</taxon>
    </lineage>
</organism>
<sequence>MPESTHNQDDLNVDLALRPSTWKEYVGQDKAKQNLAVIIEAARIRHEPIDHLLFYGQAGLGKTTLAYLVAKEAGAALKVTSGPAIEKMGDLAAILSNLDPGDVLFIDEAHRMNRLIEEMLYPAMETRKLHLVVGKGPGARAFSLDLPPFTIIAATTRVNLLSGPLRSRFGATFRLDYYELDDIKAIIERSAKLLGVKVMPEAVEVLGRASRATPRVANRLLKRARDFALVRSKGVVTSDIAAQTLALLEVDHLGLEPSDRRLLSIVIEKFNGGPVGLSTLAAALNDDKGTVEEVYEPYLMSIGLLHRTPLGRMATPAAYRHLGIAPKDSLL</sequence>
<dbReference type="InterPro" id="IPR041445">
    <property type="entry name" value="AAA_lid_4"/>
</dbReference>
<dbReference type="GO" id="GO:0000400">
    <property type="term" value="F:four-way junction DNA binding"/>
    <property type="evidence" value="ECO:0007669"/>
    <property type="project" value="UniProtKB-UniRule"/>
</dbReference>
<keyword evidence="1 9" id="KW-0963">Cytoplasm</keyword>
<dbReference type="GO" id="GO:0006310">
    <property type="term" value="P:DNA recombination"/>
    <property type="evidence" value="ECO:0007669"/>
    <property type="project" value="UniProtKB-UniRule"/>
</dbReference>
<dbReference type="PANTHER" id="PTHR42848:SF1">
    <property type="entry name" value="HOLLIDAY JUNCTION BRANCH MIGRATION COMPLEX SUBUNIT RUVB"/>
    <property type="match status" value="1"/>
</dbReference>
<keyword evidence="6 9" id="KW-0238">DNA-binding</keyword>
<dbReference type="Gene3D" id="1.10.8.60">
    <property type="match status" value="1"/>
</dbReference>
<keyword evidence="11" id="KW-0347">Helicase</keyword>
<keyword evidence="2 9" id="KW-0547">Nucleotide-binding</keyword>
<evidence type="ECO:0000259" key="10">
    <source>
        <dbReference type="SMART" id="SM00382"/>
    </source>
</evidence>
<feature type="binding site" evidence="9">
    <location>
        <position position="178"/>
    </location>
    <ligand>
        <name>ATP</name>
        <dbReference type="ChEBI" id="CHEBI:30616"/>
    </ligand>
</feature>
<keyword evidence="4 9" id="KW-0378">Hydrolase</keyword>
<protein>
    <recommendedName>
        <fullName evidence="9">Holliday junction branch migration complex subunit RuvB</fullName>
        <ecNumber evidence="9">3.6.4.-</ecNumber>
    </recommendedName>
</protein>
<keyword evidence="5 9" id="KW-0067">ATP-binding</keyword>
<dbReference type="AlphaFoldDB" id="A0A1G2C7U4"/>
<proteinExistence type="inferred from homology"/>
<name>A0A1G2C7U4_9BACT</name>
<evidence type="ECO:0000313" key="11">
    <source>
        <dbReference type="EMBL" id="OGY97464.1"/>
    </source>
</evidence>
<comment type="similarity">
    <text evidence="9">Belongs to the RuvB family.</text>
</comment>
<dbReference type="GO" id="GO:0009378">
    <property type="term" value="F:four-way junction helicase activity"/>
    <property type="evidence" value="ECO:0007669"/>
    <property type="project" value="InterPro"/>
</dbReference>
<dbReference type="InterPro" id="IPR036390">
    <property type="entry name" value="WH_DNA-bd_sf"/>
</dbReference>
<evidence type="ECO:0000256" key="1">
    <source>
        <dbReference type="ARBA" id="ARBA00022490"/>
    </source>
</evidence>
<dbReference type="HAMAP" id="MF_00016">
    <property type="entry name" value="DNA_HJ_migration_RuvB"/>
    <property type="match status" value="1"/>
</dbReference>
<evidence type="ECO:0000256" key="8">
    <source>
        <dbReference type="ARBA" id="ARBA00023204"/>
    </source>
</evidence>
<keyword evidence="3 9" id="KW-0227">DNA damage</keyword>
<dbReference type="InterPro" id="IPR027417">
    <property type="entry name" value="P-loop_NTPase"/>
</dbReference>
<dbReference type="GO" id="GO:0016887">
    <property type="term" value="F:ATP hydrolysis activity"/>
    <property type="evidence" value="ECO:0007669"/>
    <property type="project" value="RHEA"/>
</dbReference>
<dbReference type="Pfam" id="PF17864">
    <property type="entry name" value="AAA_lid_4"/>
    <property type="match status" value="1"/>
</dbReference>
<evidence type="ECO:0000256" key="5">
    <source>
        <dbReference type="ARBA" id="ARBA00022840"/>
    </source>
</evidence>
<dbReference type="Gene3D" id="3.40.50.300">
    <property type="entry name" value="P-loop containing nucleotide triphosphate hydrolases"/>
    <property type="match status" value="1"/>
</dbReference>
<dbReference type="InterPro" id="IPR008823">
    <property type="entry name" value="RuvB_wg_C"/>
</dbReference>
<comment type="domain">
    <text evidence="9">Has 3 domains, the large (RuvB-L) and small ATPase (RuvB-S) domains and the C-terminal head (RuvB-H) domain. The head domain binds DNA, while the ATPase domains jointly bind ATP, ADP or are empty depending on the state of the subunit in the translocation cycle. During a single DNA translocation step the structure of each domain remains the same, but their relative positions change.</text>
</comment>
<feature type="domain" description="AAA+ ATPase" evidence="10">
    <location>
        <begin position="48"/>
        <end position="179"/>
    </location>
</feature>
<dbReference type="CDD" id="cd00009">
    <property type="entry name" value="AAA"/>
    <property type="match status" value="1"/>
</dbReference>
<evidence type="ECO:0000256" key="2">
    <source>
        <dbReference type="ARBA" id="ARBA00022741"/>
    </source>
</evidence>
<feature type="binding site" evidence="9">
    <location>
        <position position="63"/>
    </location>
    <ligand>
        <name>Mg(2+)</name>
        <dbReference type="ChEBI" id="CHEBI:18420"/>
    </ligand>
</feature>
<comment type="subcellular location">
    <subcellularLocation>
        <location evidence="9">Cytoplasm</location>
    </subcellularLocation>
</comment>
<gene>
    <name evidence="9" type="primary">ruvB</name>
    <name evidence="11" type="ORF">A2128_00395</name>
</gene>
<feature type="binding site" evidence="9">
    <location>
        <position position="17"/>
    </location>
    <ligand>
        <name>ATP</name>
        <dbReference type="ChEBI" id="CHEBI:30616"/>
    </ligand>
</feature>
<dbReference type="InterPro" id="IPR003593">
    <property type="entry name" value="AAA+_ATPase"/>
</dbReference>
<dbReference type="GO" id="GO:0006281">
    <property type="term" value="P:DNA repair"/>
    <property type="evidence" value="ECO:0007669"/>
    <property type="project" value="UniProtKB-UniRule"/>
</dbReference>
<dbReference type="SUPFAM" id="SSF52540">
    <property type="entry name" value="P-loop containing nucleoside triphosphate hydrolases"/>
    <property type="match status" value="1"/>
</dbReference>
<feature type="binding site" evidence="9">
    <location>
        <position position="307"/>
    </location>
    <ligand>
        <name>DNA</name>
        <dbReference type="ChEBI" id="CHEBI:16991"/>
    </ligand>
</feature>
<dbReference type="SUPFAM" id="SSF46785">
    <property type="entry name" value="Winged helix' DNA-binding domain"/>
    <property type="match status" value="1"/>
</dbReference>
<dbReference type="EMBL" id="MHKV01000009">
    <property type="protein sequence ID" value="OGY97464.1"/>
    <property type="molecule type" value="Genomic_DNA"/>
</dbReference>
<evidence type="ECO:0000256" key="4">
    <source>
        <dbReference type="ARBA" id="ARBA00022801"/>
    </source>
</evidence>
<comment type="caution">
    <text evidence="9">Lacks conserved residue(s) required for the propagation of feature annotation.</text>
</comment>
<dbReference type="Pfam" id="PF05496">
    <property type="entry name" value="RuvB_N"/>
    <property type="match status" value="1"/>
</dbReference>
<comment type="function">
    <text evidence="9">The RuvA-RuvB-RuvC complex processes Holliday junction (HJ) DNA during genetic recombination and DNA repair, while the RuvA-RuvB complex plays an important role in the rescue of blocked DNA replication forks via replication fork reversal (RFR). RuvA specifically binds to HJ cruciform DNA, conferring on it an open structure. The RuvB hexamer acts as an ATP-dependent pump, pulling dsDNA into and through the RuvAB complex. RuvB forms 2 homohexamers on either side of HJ DNA bound by 1 or 2 RuvA tetramers; 4 subunits per hexamer contact DNA at a time. Coordinated motions by a converter formed by DNA-disengaged RuvB subunits stimulates ATP hydrolysis and nucleotide exchange. Immobilization of the converter enables RuvB to convert the ATP-contained energy into a lever motion, pulling 2 nucleotides of DNA out of the RuvA tetramer per ATP hydrolyzed, thus driving DNA branch migration. The RuvB motors rotate together with the DNA substrate, which together with the progressing nucleotide cycle form the mechanistic basis for DNA recombination by continuous HJ branch migration. Branch migration allows RuvC to scan DNA until it finds its consensus sequence, where it cleaves and resolves cruciform DNA.</text>
</comment>
<evidence type="ECO:0000256" key="6">
    <source>
        <dbReference type="ARBA" id="ARBA00023125"/>
    </source>
</evidence>
<feature type="binding site" evidence="9">
    <location>
        <position position="18"/>
    </location>
    <ligand>
        <name>ATP</name>
        <dbReference type="ChEBI" id="CHEBI:30616"/>
    </ligand>
</feature>
<dbReference type="NCBIfam" id="TIGR00635">
    <property type="entry name" value="ruvB"/>
    <property type="match status" value="1"/>
</dbReference>
<dbReference type="SMART" id="SM00382">
    <property type="entry name" value="AAA"/>
    <property type="match status" value="1"/>
</dbReference>
<evidence type="ECO:0000256" key="9">
    <source>
        <dbReference type="HAMAP-Rule" id="MF_00016"/>
    </source>
</evidence>
<feature type="binding site" evidence="9">
    <location>
        <position position="63"/>
    </location>
    <ligand>
        <name>ATP</name>
        <dbReference type="ChEBI" id="CHEBI:30616"/>
    </ligand>
</feature>
<feature type="binding site" evidence="9">
    <location>
        <position position="59"/>
    </location>
    <ligand>
        <name>ATP</name>
        <dbReference type="ChEBI" id="CHEBI:30616"/>
    </ligand>
</feature>
<dbReference type="InterPro" id="IPR036388">
    <property type="entry name" value="WH-like_DNA-bd_sf"/>
</dbReference>
<dbReference type="NCBIfam" id="NF000868">
    <property type="entry name" value="PRK00080.1"/>
    <property type="match status" value="1"/>
</dbReference>
<feature type="binding site" evidence="9">
    <location>
        <position position="215"/>
    </location>
    <ligand>
        <name>ATP</name>
        <dbReference type="ChEBI" id="CHEBI:30616"/>
    </ligand>
</feature>
<reference evidence="11 12" key="1">
    <citation type="journal article" date="2016" name="Nat. Commun.">
        <title>Thousands of microbial genomes shed light on interconnected biogeochemical processes in an aquifer system.</title>
        <authorList>
            <person name="Anantharaman K."/>
            <person name="Brown C.T."/>
            <person name="Hug L.A."/>
            <person name="Sharon I."/>
            <person name="Castelle C.J."/>
            <person name="Probst A.J."/>
            <person name="Thomas B.C."/>
            <person name="Singh A."/>
            <person name="Wilkins M.J."/>
            <person name="Karaoz U."/>
            <person name="Brodie E.L."/>
            <person name="Williams K.H."/>
            <person name="Hubbard S.S."/>
            <person name="Banfield J.F."/>
        </authorList>
    </citation>
    <scope>NUCLEOTIDE SEQUENCE [LARGE SCALE GENOMIC DNA]</scope>
</reference>
<dbReference type="PANTHER" id="PTHR42848">
    <property type="match status" value="1"/>
</dbReference>
<dbReference type="GO" id="GO:0048476">
    <property type="term" value="C:Holliday junction resolvase complex"/>
    <property type="evidence" value="ECO:0007669"/>
    <property type="project" value="UniProtKB-UniRule"/>
</dbReference>
<dbReference type="InterPro" id="IPR008824">
    <property type="entry name" value="RuvB-like_N"/>
</dbReference>
<feature type="region of interest" description="Head domain (RuvB-H)" evidence="9">
    <location>
        <begin position="252"/>
        <end position="331"/>
    </location>
</feature>
<dbReference type="Proteomes" id="UP000176349">
    <property type="component" value="Unassembled WGS sequence"/>
</dbReference>
<dbReference type="Gene3D" id="1.10.10.10">
    <property type="entry name" value="Winged helix-like DNA-binding domain superfamily/Winged helix DNA-binding domain"/>
    <property type="match status" value="1"/>
</dbReference>
<comment type="subunit">
    <text evidence="9">Homohexamer. Forms an RuvA(8)-RuvB(12)-Holliday junction (HJ) complex. HJ DNA is sandwiched between 2 RuvA tetramers; dsDNA enters through RuvA and exits via RuvB. An RuvB hexamer assembles on each DNA strand where it exits the tetramer. Each RuvB hexamer is contacted by two RuvA subunits (via domain III) on 2 adjacent RuvB subunits; this complex drives branch migration. In the full resolvosome a probable DNA-RuvA(4)-RuvB(12)-RuvC(2) complex forms which resolves the HJ.</text>
</comment>